<organism evidence="10 11">
    <name type="scientific">Kuraishia capsulata CBS 1993</name>
    <dbReference type="NCBI Taxonomy" id="1382522"/>
    <lineage>
        <taxon>Eukaryota</taxon>
        <taxon>Fungi</taxon>
        <taxon>Dikarya</taxon>
        <taxon>Ascomycota</taxon>
        <taxon>Saccharomycotina</taxon>
        <taxon>Pichiomycetes</taxon>
        <taxon>Pichiales</taxon>
        <taxon>Pichiaceae</taxon>
        <taxon>Kuraishia</taxon>
    </lineage>
</organism>
<keyword evidence="3 8" id="KW-0812">Transmembrane</keyword>
<evidence type="ECO:0000256" key="3">
    <source>
        <dbReference type="ARBA" id="ARBA00022692"/>
    </source>
</evidence>
<dbReference type="InterPro" id="IPR011701">
    <property type="entry name" value="MFS"/>
</dbReference>
<dbReference type="RefSeq" id="XP_022457591.1">
    <property type="nucleotide sequence ID" value="XM_022603740.1"/>
</dbReference>
<feature type="transmembrane region" description="Helical" evidence="8">
    <location>
        <begin position="497"/>
        <end position="515"/>
    </location>
</feature>
<evidence type="ECO:0000313" key="10">
    <source>
        <dbReference type="EMBL" id="CDK25579.1"/>
    </source>
</evidence>
<dbReference type="InterPro" id="IPR020846">
    <property type="entry name" value="MFS_dom"/>
</dbReference>
<comment type="subcellular location">
    <subcellularLocation>
        <location evidence="1">Membrane</location>
        <topology evidence="1">Multi-pass membrane protein</topology>
    </subcellularLocation>
</comment>
<evidence type="ECO:0000256" key="6">
    <source>
        <dbReference type="ARBA" id="ARBA00038347"/>
    </source>
</evidence>
<dbReference type="InterPro" id="IPR036259">
    <property type="entry name" value="MFS_trans_sf"/>
</dbReference>
<feature type="compositionally biased region" description="Basic and acidic residues" evidence="7">
    <location>
        <begin position="1"/>
        <end position="14"/>
    </location>
</feature>
<dbReference type="Gene3D" id="1.20.1720.10">
    <property type="entry name" value="Multidrug resistance protein D"/>
    <property type="match status" value="1"/>
</dbReference>
<feature type="transmembrane region" description="Helical" evidence="8">
    <location>
        <begin position="427"/>
        <end position="453"/>
    </location>
</feature>
<evidence type="ECO:0000259" key="9">
    <source>
        <dbReference type="PROSITE" id="PS50850"/>
    </source>
</evidence>
<dbReference type="PANTHER" id="PTHR23502:SF51">
    <property type="entry name" value="QUINIDINE RESISTANCE PROTEIN 1-RELATED"/>
    <property type="match status" value="1"/>
</dbReference>
<dbReference type="HOGENOM" id="CLU_008455_8_4_1"/>
<feature type="region of interest" description="Disordered" evidence="7">
    <location>
        <begin position="1"/>
        <end position="37"/>
    </location>
</feature>
<feature type="transmembrane region" description="Helical" evidence="8">
    <location>
        <begin position="135"/>
        <end position="152"/>
    </location>
</feature>
<protein>
    <recommendedName>
        <fullName evidence="9">Major facilitator superfamily (MFS) profile domain-containing protein</fullName>
    </recommendedName>
</protein>
<keyword evidence="5 8" id="KW-0472">Membrane</keyword>
<feature type="transmembrane region" description="Helical" evidence="8">
    <location>
        <begin position="465"/>
        <end position="485"/>
    </location>
</feature>
<evidence type="ECO:0000256" key="1">
    <source>
        <dbReference type="ARBA" id="ARBA00004141"/>
    </source>
</evidence>
<feature type="transmembrane region" description="Helical" evidence="8">
    <location>
        <begin position="400"/>
        <end position="421"/>
    </location>
</feature>
<feature type="domain" description="Major facilitator superfamily (MFS) profile" evidence="9">
    <location>
        <begin position="70"/>
        <end position="517"/>
    </location>
</feature>
<dbReference type="Gene3D" id="1.20.1250.20">
    <property type="entry name" value="MFS general substrate transporter like domains"/>
    <property type="match status" value="1"/>
</dbReference>
<dbReference type="PROSITE" id="PS50850">
    <property type="entry name" value="MFS"/>
    <property type="match status" value="1"/>
</dbReference>
<feature type="transmembrane region" description="Helical" evidence="8">
    <location>
        <begin position="222"/>
        <end position="244"/>
    </location>
</feature>
<evidence type="ECO:0000256" key="8">
    <source>
        <dbReference type="SAM" id="Phobius"/>
    </source>
</evidence>
<keyword evidence="11" id="KW-1185">Reference proteome</keyword>
<dbReference type="STRING" id="1382522.W6MH87"/>
<proteinExistence type="inferred from homology"/>
<keyword evidence="2" id="KW-0813">Transport</keyword>
<evidence type="ECO:0000256" key="5">
    <source>
        <dbReference type="ARBA" id="ARBA00023136"/>
    </source>
</evidence>
<feature type="transmembrane region" description="Helical" evidence="8">
    <location>
        <begin position="310"/>
        <end position="328"/>
    </location>
</feature>
<dbReference type="Pfam" id="PF07690">
    <property type="entry name" value="MFS_1"/>
    <property type="match status" value="1"/>
</dbReference>
<gene>
    <name evidence="10" type="ORF">KUCA_T00001549001</name>
</gene>
<keyword evidence="4 8" id="KW-1133">Transmembrane helix</keyword>
<dbReference type="GO" id="GO:0022857">
    <property type="term" value="F:transmembrane transporter activity"/>
    <property type="evidence" value="ECO:0007669"/>
    <property type="project" value="InterPro"/>
</dbReference>
<feature type="transmembrane region" description="Helical" evidence="8">
    <location>
        <begin position="193"/>
        <end position="216"/>
    </location>
</feature>
<name>W6MH87_9ASCO</name>
<reference evidence="10" key="1">
    <citation type="submission" date="2013-12" db="EMBL/GenBank/DDBJ databases">
        <authorList>
            <person name="Genoscope - CEA"/>
        </authorList>
    </citation>
    <scope>NUCLEOTIDE SEQUENCE</scope>
    <source>
        <strain evidence="10">CBS 1993</strain>
    </source>
</reference>
<accession>W6MH87</accession>
<dbReference type="EMBL" id="HG793126">
    <property type="protein sequence ID" value="CDK25579.1"/>
    <property type="molecule type" value="Genomic_DNA"/>
</dbReference>
<sequence length="528" mass="56926">MSSDKMENETKVGSKDSSMTLSSLGREETVALPSNTSSSSDLERLAIEAQLENDNSNSYSVYSTAEIYCIVLLSSFAGMFSTISSPIYLPVLPVLRDYFGTTEEHMNLTVVVYSIFQGLSPSVFSNLADRYGRRIIIMMCLLMYMLVNIGIACNNSYAGLMVLRCLQAAGIASTLSVSSGIVCDLTVESERGLYMGITTGVTLTGQAIGAIIGGLIQNSLGWRAIFWFLAIASGSTLVLIAMLLPETNRAIVGNGSTLPNTWRVVAIPPVLLLPCWKNRRLQPGLENNTITPIKEFDIIAPLRIMKCIEVLLVLAPASTVYAGWLMMLTSLSTSLQDDYGYSTIHASILYIPSGVAGITGSILGGELLNWNYRRSFEHYADCVCGYTRCPKPFNFLKARIPFLFGTVILAMAGLIMFGWCIDKKVNVTAVMVASFLVAFGAMSAMSVASTLLVDMFPKSPSAAVACLNLTRCLSAAVGLAILSLSNAQVGVGGTYSWLSGLVTASSFCAIIAYVYSEKFWFSGHTEQA</sequence>
<dbReference type="Proteomes" id="UP000019384">
    <property type="component" value="Unassembled WGS sequence"/>
</dbReference>
<dbReference type="GO" id="GO:0005886">
    <property type="term" value="C:plasma membrane"/>
    <property type="evidence" value="ECO:0007669"/>
    <property type="project" value="TreeGrafter"/>
</dbReference>
<evidence type="ECO:0000313" key="11">
    <source>
        <dbReference type="Proteomes" id="UP000019384"/>
    </source>
</evidence>
<dbReference type="PANTHER" id="PTHR23502">
    <property type="entry name" value="MAJOR FACILITATOR SUPERFAMILY"/>
    <property type="match status" value="1"/>
</dbReference>
<dbReference type="SUPFAM" id="SSF103473">
    <property type="entry name" value="MFS general substrate transporter"/>
    <property type="match status" value="1"/>
</dbReference>
<feature type="transmembrane region" description="Helical" evidence="8">
    <location>
        <begin position="348"/>
        <end position="368"/>
    </location>
</feature>
<feature type="transmembrane region" description="Helical" evidence="8">
    <location>
        <begin position="67"/>
        <end position="88"/>
    </location>
</feature>
<dbReference type="GeneID" id="34518979"/>
<evidence type="ECO:0000256" key="4">
    <source>
        <dbReference type="ARBA" id="ARBA00022989"/>
    </source>
</evidence>
<dbReference type="AlphaFoldDB" id="W6MH87"/>
<evidence type="ECO:0000256" key="7">
    <source>
        <dbReference type="SAM" id="MobiDB-lite"/>
    </source>
</evidence>
<comment type="similarity">
    <text evidence="6">Belongs to the major facilitator superfamily. CAR1 family.</text>
</comment>
<dbReference type="OrthoDB" id="440553at2759"/>
<evidence type="ECO:0000256" key="2">
    <source>
        <dbReference type="ARBA" id="ARBA00022448"/>
    </source>
</evidence>
<reference evidence="10" key="2">
    <citation type="submission" date="2014-02" db="EMBL/GenBank/DDBJ databases">
        <title>Complete DNA sequence of /Kuraishia capsulata/ illustrates novel genomic features among budding yeasts (/Saccharomycotina/).</title>
        <authorList>
            <person name="Morales L."/>
            <person name="Noel B."/>
            <person name="Porcel B."/>
            <person name="Marcet-Houben M."/>
            <person name="Hullo M-F."/>
            <person name="Sacerdot C."/>
            <person name="Tekaia F."/>
            <person name="Leh-Louis V."/>
            <person name="Despons L."/>
            <person name="Khanna V."/>
            <person name="Aury J-M."/>
            <person name="Barbe V."/>
            <person name="Couloux A."/>
            <person name="Labadie K."/>
            <person name="Pelletier E."/>
            <person name="Souciet J-L."/>
            <person name="Boekhout T."/>
            <person name="Gabaldon T."/>
            <person name="Wincker P."/>
            <person name="Dujon B."/>
        </authorList>
    </citation>
    <scope>NUCLEOTIDE SEQUENCE</scope>
    <source>
        <strain evidence="10">CBS 1993</strain>
    </source>
</reference>